<proteinExistence type="predicted"/>
<keyword evidence="3" id="KW-1185">Reference proteome</keyword>
<comment type="caution">
    <text evidence="2">The sequence shown here is derived from an EMBL/GenBank/DDBJ whole genome shotgun (WGS) entry which is preliminary data.</text>
</comment>
<name>A0AAD6ZUJ1_9AGAR</name>
<accession>A0AAD6ZUJ1</accession>
<dbReference type="Proteomes" id="UP001218218">
    <property type="component" value="Unassembled WGS sequence"/>
</dbReference>
<gene>
    <name evidence="2" type="ORF">DFH08DRAFT_704820</name>
</gene>
<dbReference type="AlphaFoldDB" id="A0AAD6ZUJ1"/>
<dbReference type="InterPro" id="IPR041320">
    <property type="entry name" value="CxC1"/>
</dbReference>
<dbReference type="EMBL" id="JARIHO010000027">
    <property type="protein sequence ID" value="KAJ7340036.1"/>
    <property type="molecule type" value="Genomic_DNA"/>
</dbReference>
<protein>
    <recommendedName>
        <fullName evidence="1">CxC1-like cysteine cluster associated with KDZ transposases domain-containing protein</fullName>
    </recommendedName>
</protein>
<evidence type="ECO:0000313" key="3">
    <source>
        <dbReference type="Proteomes" id="UP001218218"/>
    </source>
</evidence>
<dbReference type="Pfam" id="PF18802">
    <property type="entry name" value="CxC1"/>
    <property type="match status" value="1"/>
</dbReference>
<feature type="domain" description="CxC1-like cysteine cluster associated with KDZ transposases" evidence="1">
    <location>
        <begin position="59"/>
        <end position="138"/>
    </location>
</feature>
<reference evidence="2" key="1">
    <citation type="submission" date="2023-03" db="EMBL/GenBank/DDBJ databases">
        <title>Massive genome expansion in bonnet fungi (Mycena s.s.) driven by repeated elements and novel gene families across ecological guilds.</title>
        <authorList>
            <consortium name="Lawrence Berkeley National Laboratory"/>
            <person name="Harder C.B."/>
            <person name="Miyauchi S."/>
            <person name="Viragh M."/>
            <person name="Kuo A."/>
            <person name="Thoen E."/>
            <person name="Andreopoulos B."/>
            <person name="Lu D."/>
            <person name="Skrede I."/>
            <person name="Drula E."/>
            <person name="Henrissat B."/>
            <person name="Morin E."/>
            <person name="Kohler A."/>
            <person name="Barry K."/>
            <person name="LaButti K."/>
            <person name="Morin E."/>
            <person name="Salamov A."/>
            <person name="Lipzen A."/>
            <person name="Mereny Z."/>
            <person name="Hegedus B."/>
            <person name="Baldrian P."/>
            <person name="Stursova M."/>
            <person name="Weitz H."/>
            <person name="Taylor A."/>
            <person name="Grigoriev I.V."/>
            <person name="Nagy L.G."/>
            <person name="Martin F."/>
            <person name="Kauserud H."/>
        </authorList>
    </citation>
    <scope>NUCLEOTIDE SEQUENCE</scope>
    <source>
        <strain evidence="2">CBHHK002</strain>
    </source>
</reference>
<sequence length="169" mass="19226">MWSDPTPTPDKTKHRRARAKQWERWQGEILPALLPEFGRVLQETKSLRDLEGRRQQTPSCHCLVKIHNISIVRFSCIEDLELQFCSCAPVAVQLMCLAAFACSPILPSLAVDLRVLEFTMKLFLQVSPNNTAYTISLENVLADMGFQLHHQARFSVAHSALRRDAILTK</sequence>
<organism evidence="2 3">
    <name type="scientific">Mycena albidolilacea</name>
    <dbReference type="NCBI Taxonomy" id="1033008"/>
    <lineage>
        <taxon>Eukaryota</taxon>
        <taxon>Fungi</taxon>
        <taxon>Dikarya</taxon>
        <taxon>Basidiomycota</taxon>
        <taxon>Agaricomycotina</taxon>
        <taxon>Agaricomycetes</taxon>
        <taxon>Agaricomycetidae</taxon>
        <taxon>Agaricales</taxon>
        <taxon>Marasmiineae</taxon>
        <taxon>Mycenaceae</taxon>
        <taxon>Mycena</taxon>
    </lineage>
</organism>
<evidence type="ECO:0000259" key="1">
    <source>
        <dbReference type="Pfam" id="PF18802"/>
    </source>
</evidence>
<evidence type="ECO:0000313" key="2">
    <source>
        <dbReference type="EMBL" id="KAJ7340036.1"/>
    </source>
</evidence>